<organism evidence="2 3">
    <name type="scientific">Microthlaspi erraticum</name>
    <dbReference type="NCBI Taxonomy" id="1685480"/>
    <lineage>
        <taxon>Eukaryota</taxon>
        <taxon>Viridiplantae</taxon>
        <taxon>Streptophyta</taxon>
        <taxon>Embryophyta</taxon>
        <taxon>Tracheophyta</taxon>
        <taxon>Spermatophyta</taxon>
        <taxon>Magnoliopsida</taxon>
        <taxon>eudicotyledons</taxon>
        <taxon>Gunneridae</taxon>
        <taxon>Pentapetalae</taxon>
        <taxon>rosids</taxon>
        <taxon>malvids</taxon>
        <taxon>Brassicales</taxon>
        <taxon>Brassicaceae</taxon>
        <taxon>Coluteocarpeae</taxon>
        <taxon>Microthlaspi</taxon>
    </lineage>
</organism>
<protein>
    <recommendedName>
        <fullName evidence="1">F-box associated beta-propeller type 1 domain-containing protein</fullName>
    </recommendedName>
</protein>
<dbReference type="InterPro" id="IPR017451">
    <property type="entry name" value="F-box-assoc_interact_dom"/>
</dbReference>
<dbReference type="NCBIfam" id="TIGR01640">
    <property type="entry name" value="F_box_assoc_1"/>
    <property type="match status" value="1"/>
</dbReference>
<reference evidence="2" key="1">
    <citation type="submission" date="2020-01" db="EMBL/GenBank/DDBJ databases">
        <authorList>
            <person name="Mishra B."/>
        </authorList>
    </citation>
    <scope>NUCLEOTIDE SEQUENCE [LARGE SCALE GENOMIC DNA]</scope>
</reference>
<accession>A0A6D2KG49</accession>
<sequence length="239" mass="27827">MWNPYLGQTRSVQPLNSFSKYDTYAFGYNNKNGYHKILRFHGTKEGFLWLEIHDCNSNSWRVLDVTPGWDRMMTYQNRPVSKGKHLLSCSKEDNRYRKDRFLSYSSDPAVLSCVRDEQLASLFLRKDEVMEIWITTKIDSCSVSWSMFLKVETRPLPLFPAGDFFIDEAEKKVVVVARFEDSSTAYIIGEDGYFKSADMGETPIPHGEAWILYKSGYYYPFVFSSCVPSLVQLEEKERD</sequence>
<proteinExistence type="predicted"/>
<dbReference type="AlphaFoldDB" id="A0A6D2KG49"/>
<evidence type="ECO:0000313" key="3">
    <source>
        <dbReference type="Proteomes" id="UP000467841"/>
    </source>
</evidence>
<comment type="caution">
    <text evidence="2">The sequence shown here is derived from an EMBL/GenBank/DDBJ whole genome shotgun (WGS) entry which is preliminary data.</text>
</comment>
<name>A0A6D2KG49_9BRAS</name>
<feature type="domain" description="F-box associated beta-propeller type 1" evidence="1">
    <location>
        <begin position="2"/>
        <end position="233"/>
    </location>
</feature>
<keyword evidence="3" id="KW-1185">Reference proteome</keyword>
<gene>
    <name evidence="2" type="ORF">MERR_LOCUS38496</name>
</gene>
<evidence type="ECO:0000313" key="2">
    <source>
        <dbReference type="EMBL" id="CAA7051261.1"/>
    </source>
</evidence>
<dbReference type="Pfam" id="PF07734">
    <property type="entry name" value="FBA_1"/>
    <property type="match status" value="1"/>
</dbReference>
<dbReference type="EMBL" id="CACVBM020001473">
    <property type="protein sequence ID" value="CAA7051261.1"/>
    <property type="molecule type" value="Genomic_DNA"/>
</dbReference>
<dbReference type="Proteomes" id="UP000467841">
    <property type="component" value="Unassembled WGS sequence"/>
</dbReference>
<dbReference type="InterPro" id="IPR006527">
    <property type="entry name" value="F-box-assoc_dom_typ1"/>
</dbReference>
<dbReference type="OrthoDB" id="1031700at2759"/>
<evidence type="ECO:0000259" key="1">
    <source>
        <dbReference type="Pfam" id="PF07734"/>
    </source>
</evidence>